<gene>
    <name evidence="1" type="ORF">P3G67_05365</name>
</gene>
<name>A0ABT5ZFR0_9ACTN</name>
<dbReference type="PANTHER" id="PTHR34387:SF2">
    <property type="entry name" value="SLR1258 PROTEIN"/>
    <property type="match status" value="1"/>
</dbReference>
<dbReference type="Gene3D" id="3.30.110.170">
    <property type="entry name" value="Protein of unknown function (DUF541), domain 1"/>
    <property type="match status" value="1"/>
</dbReference>
<keyword evidence="2" id="KW-1185">Reference proteome</keyword>
<dbReference type="InterPro" id="IPR052022">
    <property type="entry name" value="26kDa_periplasmic_antigen"/>
</dbReference>
<evidence type="ECO:0000313" key="2">
    <source>
        <dbReference type="Proteomes" id="UP001216579"/>
    </source>
</evidence>
<proteinExistence type="predicted"/>
<dbReference type="Proteomes" id="UP001216579">
    <property type="component" value="Unassembled WGS sequence"/>
</dbReference>
<dbReference type="Pfam" id="PF04402">
    <property type="entry name" value="SIMPL"/>
    <property type="match status" value="1"/>
</dbReference>
<evidence type="ECO:0000313" key="1">
    <source>
        <dbReference type="EMBL" id="MDF3288667.1"/>
    </source>
</evidence>
<accession>A0ABT5ZFR0</accession>
<organism evidence="1 2">
    <name type="scientific">Streptomyces silvisoli</name>
    <dbReference type="NCBI Taxonomy" id="3034235"/>
    <lineage>
        <taxon>Bacteria</taxon>
        <taxon>Bacillati</taxon>
        <taxon>Actinomycetota</taxon>
        <taxon>Actinomycetes</taxon>
        <taxon>Kitasatosporales</taxon>
        <taxon>Streptomycetaceae</taxon>
        <taxon>Streptomyces</taxon>
    </lineage>
</organism>
<dbReference type="EMBL" id="JARJBC010000002">
    <property type="protein sequence ID" value="MDF3288667.1"/>
    <property type="molecule type" value="Genomic_DNA"/>
</dbReference>
<sequence length="236" mass="25790">MTTTPAPQDHPHEDAPRLGVRGEAHIEAEPELARIAITVNARGTDRRGALDDLTRRNTTVLELIRAHTEAVEKTQTSALVITPELAKGRGERVRSYHGRVHLQVTLNDFTALGELITRLAELDLTRVDGPWWSLRPDSPAYRTARTQAVRDAVRRAREYAEALGGEVTALLELADTGTEPTAPYHPRAFAPAAPGGAAGAQPVPAITLEPERQTVHAQVTAHFTMTRPDLRAPEPR</sequence>
<protein>
    <submittedName>
        <fullName evidence="1">SIMPL domain-containing protein</fullName>
    </submittedName>
</protein>
<dbReference type="Gene3D" id="3.30.70.2970">
    <property type="entry name" value="Protein of unknown function (DUF541), domain 2"/>
    <property type="match status" value="1"/>
</dbReference>
<dbReference type="RefSeq" id="WP_269854428.1">
    <property type="nucleotide sequence ID" value="NZ_JARJBC010000002.1"/>
</dbReference>
<reference evidence="1 2" key="1">
    <citation type="submission" date="2023-03" db="EMBL/GenBank/DDBJ databases">
        <title>Draft genome sequence of Streptomyces sp. RB6PN23 isolated from peat swamp forest in Thailand.</title>
        <authorList>
            <person name="Klaysubun C."/>
            <person name="Duangmal K."/>
        </authorList>
    </citation>
    <scope>NUCLEOTIDE SEQUENCE [LARGE SCALE GENOMIC DNA]</scope>
    <source>
        <strain evidence="1 2">RB6PN23</strain>
    </source>
</reference>
<comment type="caution">
    <text evidence="1">The sequence shown here is derived from an EMBL/GenBank/DDBJ whole genome shotgun (WGS) entry which is preliminary data.</text>
</comment>
<dbReference type="PANTHER" id="PTHR34387">
    <property type="entry name" value="SLR1258 PROTEIN"/>
    <property type="match status" value="1"/>
</dbReference>
<dbReference type="InterPro" id="IPR007497">
    <property type="entry name" value="SIMPL/DUF541"/>
</dbReference>